<dbReference type="Pfam" id="PF20648">
    <property type="entry name" value="DUF6809"/>
    <property type="match status" value="1"/>
</dbReference>
<proteinExistence type="predicted"/>
<dbReference type="AlphaFoldDB" id="A0A4Q2KBD1"/>
<sequence>MQNIFEQIYFQNKCNGEKVPLSQEYKRLAQILIEKEKILLEKLEDNAELKKLFSEFGDAEMQTHARSVFEFYRDGFFTGFRLAMEMFDGSDA</sequence>
<dbReference type="RefSeq" id="WP_129225053.1">
    <property type="nucleotide sequence ID" value="NZ_SDOZ01000002.1"/>
</dbReference>
<keyword evidence="2" id="KW-1185">Reference proteome</keyword>
<dbReference type="InterPro" id="IPR049215">
    <property type="entry name" value="DUF6809"/>
</dbReference>
<organism evidence="1 2">
    <name type="scientific">Candidatus Borkfalkia ceftriaxoniphila</name>
    <dbReference type="NCBI Taxonomy" id="2508949"/>
    <lineage>
        <taxon>Bacteria</taxon>
        <taxon>Bacillati</taxon>
        <taxon>Bacillota</taxon>
        <taxon>Clostridia</taxon>
        <taxon>Christensenellales</taxon>
        <taxon>Christensenellaceae</taxon>
        <taxon>Candidatus Borkfalkia</taxon>
    </lineage>
</organism>
<gene>
    <name evidence="1" type="ORF">ESZ91_05845</name>
</gene>
<protein>
    <submittedName>
        <fullName evidence="1">Uncharacterized protein</fullName>
    </submittedName>
</protein>
<evidence type="ECO:0000313" key="1">
    <source>
        <dbReference type="EMBL" id="RXZ61908.1"/>
    </source>
</evidence>
<comment type="caution">
    <text evidence="1">The sequence shown here is derived from an EMBL/GenBank/DDBJ whole genome shotgun (WGS) entry which is preliminary data.</text>
</comment>
<dbReference type="Proteomes" id="UP000291269">
    <property type="component" value="Unassembled WGS sequence"/>
</dbReference>
<accession>A0A4Q2KBD1</accession>
<reference evidence="1 2" key="1">
    <citation type="journal article" date="2019" name="Gut">
        <title>Antibiotics-induced monodominance of a novel gut bacterial order.</title>
        <authorList>
            <person name="Hildebrand F."/>
            <person name="Moitinho-Silva L."/>
            <person name="Blasche S."/>
            <person name="Jahn M.T."/>
            <person name="Gossmann T.I."/>
            <person name="Heuerta-Cepas J."/>
            <person name="Hercog R."/>
            <person name="Luetge M."/>
            <person name="Bahram M."/>
            <person name="Pryszlak A."/>
            <person name="Alves R.J."/>
            <person name="Waszak S.M."/>
            <person name="Zhu A."/>
            <person name="Ye L."/>
            <person name="Costea P.I."/>
            <person name="Aalvink S."/>
            <person name="Belzer C."/>
            <person name="Forslund S.K."/>
            <person name="Sunagawa S."/>
            <person name="Hentschel U."/>
            <person name="Merten C."/>
            <person name="Patil K.R."/>
            <person name="Benes V."/>
            <person name="Bork P."/>
        </authorList>
    </citation>
    <scope>NUCLEOTIDE SEQUENCE [LARGE SCALE GENOMIC DNA]</scope>
    <source>
        <strain evidence="1 2">HDS1380</strain>
    </source>
</reference>
<evidence type="ECO:0000313" key="2">
    <source>
        <dbReference type="Proteomes" id="UP000291269"/>
    </source>
</evidence>
<name>A0A4Q2KBD1_9FIRM</name>
<dbReference type="EMBL" id="SDOZ01000002">
    <property type="protein sequence ID" value="RXZ61908.1"/>
    <property type="molecule type" value="Genomic_DNA"/>
</dbReference>